<evidence type="ECO:0000313" key="13">
    <source>
        <dbReference type="Proteomes" id="UP001597018"/>
    </source>
</evidence>
<accession>A0ABW3FSS2</accession>
<keyword evidence="6" id="KW-0489">Methyltransferase</keyword>
<dbReference type="SUPFAM" id="SSF53335">
    <property type="entry name" value="S-adenosyl-L-methionine-dependent methyltransferases"/>
    <property type="match status" value="1"/>
</dbReference>
<dbReference type="InterPro" id="IPR029063">
    <property type="entry name" value="SAM-dependent_MTases_sf"/>
</dbReference>
<dbReference type="PANTHER" id="PTHR11579">
    <property type="entry name" value="PROTEIN-L-ISOASPARTATE O-METHYLTRANSFERASE"/>
    <property type="match status" value="1"/>
</dbReference>
<comment type="similarity">
    <text evidence="2">Belongs to the methyltransferase superfamily. L-isoaspartyl/D-aspartyl protein methyltransferase family.</text>
</comment>
<evidence type="ECO:0000256" key="4">
    <source>
        <dbReference type="ARBA" id="ARBA00013346"/>
    </source>
</evidence>
<sequence length="208" mass="22018">MRAGPRELVDAARRAGVTDERVLTALRAVPRAEFLPESTDADVPVSIGHGQVSTQPSLSAQMLAGLALTGTEHVLEIGTGCGYQTALLAHLAADVVTVEWWAEFAARAQRDLARLGITNVIVQTGDGTLGAPAHAPFDAVLVSAAAQHVPEPLVRQLRVGGRLVQPIGPGGQEEVVLFSRDEHGLHRRGVLTEARFVRLRGRHGATSS</sequence>
<dbReference type="Proteomes" id="UP001597018">
    <property type="component" value="Unassembled WGS sequence"/>
</dbReference>
<evidence type="ECO:0000256" key="8">
    <source>
        <dbReference type="ARBA" id="ARBA00022691"/>
    </source>
</evidence>
<proteinExistence type="inferred from homology"/>
<evidence type="ECO:0000256" key="7">
    <source>
        <dbReference type="ARBA" id="ARBA00022679"/>
    </source>
</evidence>
<keyword evidence="5" id="KW-0963">Cytoplasm</keyword>
<dbReference type="EMBL" id="JBHTIW010000008">
    <property type="protein sequence ID" value="MFD0920797.1"/>
    <property type="molecule type" value="Genomic_DNA"/>
</dbReference>
<keyword evidence="7" id="KW-0808">Transferase</keyword>
<evidence type="ECO:0000256" key="11">
    <source>
        <dbReference type="ARBA" id="ARBA00031350"/>
    </source>
</evidence>
<comment type="subcellular location">
    <subcellularLocation>
        <location evidence="1">Cytoplasm</location>
    </subcellularLocation>
</comment>
<dbReference type="Gene3D" id="3.40.50.150">
    <property type="entry name" value="Vaccinia Virus protein VP39"/>
    <property type="match status" value="1"/>
</dbReference>
<organism evidence="12 13">
    <name type="scientific">Saccharopolyspora rosea</name>
    <dbReference type="NCBI Taxonomy" id="524884"/>
    <lineage>
        <taxon>Bacteria</taxon>
        <taxon>Bacillati</taxon>
        <taxon>Actinomycetota</taxon>
        <taxon>Actinomycetes</taxon>
        <taxon>Pseudonocardiales</taxon>
        <taxon>Pseudonocardiaceae</taxon>
        <taxon>Saccharopolyspora</taxon>
    </lineage>
</organism>
<dbReference type="Pfam" id="PF01135">
    <property type="entry name" value="PCMT"/>
    <property type="match status" value="1"/>
</dbReference>
<name>A0ABW3FSS2_9PSEU</name>
<evidence type="ECO:0000256" key="5">
    <source>
        <dbReference type="ARBA" id="ARBA00022490"/>
    </source>
</evidence>
<keyword evidence="13" id="KW-1185">Reference proteome</keyword>
<gene>
    <name evidence="12" type="ORF">ACFQ16_13670</name>
</gene>
<dbReference type="CDD" id="cd02440">
    <property type="entry name" value="AdoMet_MTases"/>
    <property type="match status" value="1"/>
</dbReference>
<protein>
    <recommendedName>
        <fullName evidence="4">Protein-L-isoaspartate O-methyltransferase</fullName>
        <ecNumber evidence="3">2.1.1.77</ecNumber>
    </recommendedName>
    <alternativeName>
        <fullName evidence="11">L-isoaspartyl protein carboxyl methyltransferase</fullName>
    </alternativeName>
    <alternativeName>
        <fullName evidence="9">Protein L-isoaspartyl methyltransferase</fullName>
    </alternativeName>
    <alternativeName>
        <fullName evidence="10">Protein-beta-aspartate methyltransferase</fullName>
    </alternativeName>
</protein>
<evidence type="ECO:0000256" key="6">
    <source>
        <dbReference type="ARBA" id="ARBA00022603"/>
    </source>
</evidence>
<evidence type="ECO:0000313" key="12">
    <source>
        <dbReference type="EMBL" id="MFD0920797.1"/>
    </source>
</evidence>
<evidence type="ECO:0000256" key="10">
    <source>
        <dbReference type="ARBA" id="ARBA00031323"/>
    </source>
</evidence>
<evidence type="ECO:0000256" key="2">
    <source>
        <dbReference type="ARBA" id="ARBA00005369"/>
    </source>
</evidence>
<comment type="caution">
    <text evidence="12">The sequence shown here is derived from an EMBL/GenBank/DDBJ whole genome shotgun (WGS) entry which is preliminary data.</text>
</comment>
<keyword evidence="8" id="KW-0949">S-adenosyl-L-methionine</keyword>
<dbReference type="InterPro" id="IPR000682">
    <property type="entry name" value="PCMT"/>
</dbReference>
<dbReference type="RefSeq" id="WP_263253966.1">
    <property type="nucleotide sequence ID" value="NZ_BAABLT010000006.1"/>
</dbReference>
<evidence type="ECO:0000256" key="9">
    <source>
        <dbReference type="ARBA" id="ARBA00030757"/>
    </source>
</evidence>
<evidence type="ECO:0000256" key="1">
    <source>
        <dbReference type="ARBA" id="ARBA00004496"/>
    </source>
</evidence>
<dbReference type="PANTHER" id="PTHR11579:SF0">
    <property type="entry name" value="PROTEIN-L-ISOASPARTATE(D-ASPARTATE) O-METHYLTRANSFERASE"/>
    <property type="match status" value="1"/>
</dbReference>
<evidence type="ECO:0000256" key="3">
    <source>
        <dbReference type="ARBA" id="ARBA00011890"/>
    </source>
</evidence>
<dbReference type="EC" id="2.1.1.77" evidence="3"/>
<reference evidence="13" key="1">
    <citation type="journal article" date="2019" name="Int. J. Syst. Evol. Microbiol.">
        <title>The Global Catalogue of Microorganisms (GCM) 10K type strain sequencing project: providing services to taxonomists for standard genome sequencing and annotation.</title>
        <authorList>
            <consortium name="The Broad Institute Genomics Platform"/>
            <consortium name="The Broad Institute Genome Sequencing Center for Infectious Disease"/>
            <person name="Wu L."/>
            <person name="Ma J."/>
        </authorList>
    </citation>
    <scope>NUCLEOTIDE SEQUENCE [LARGE SCALE GENOMIC DNA]</scope>
    <source>
        <strain evidence="13">CCUG 56401</strain>
    </source>
</reference>